<protein>
    <recommendedName>
        <fullName evidence="3">WYL domain-containing protein</fullName>
    </recommendedName>
</protein>
<reference evidence="1 2" key="1">
    <citation type="submission" date="2020-08" db="EMBL/GenBank/DDBJ databases">
        <title>Genomic Encyclopedia of Type Strains, Phase IV (KMG-IV): sequencing the most valuable type-strain genomes for metagenomic binning, comparative biology and taxonomic classification.</title>
        <authorList>
            <person name="Goeker M."/>
        </authorList>
    </citation>
    <scope>NUCLEOTIDE SEQUENCE [LARGE SCALE GENOMIC DNA]</scope>
    <source>
        <strain evidence="1 2">DSM 27568</strain>
    </source>
</reference>
<keyword evidence="2" id="KW-1185">Reference proteome</keyword>
<evidence type="ECO:0000313" key="2">
    <source>
        <dbReference type="Proteomes" id="UP000561459"/>
    </source>
</evidence>
<accession>A0A7W6C4K5</accession>
<name>A0A7W6C4K5_9SPHN</name>
<gene>
    <name evidence="1" type="ORF">GGR39_003255</name>
</gene>
<proteinExistence type="predicted"/>
<sequence>MQKAESSISQDGGGQDVRLTVMEAIASRKVVEARYNRETIRLAPHLLFQRHGDLFISALNLGKTWRSDEDPRLGQFKLIGLAEARLIDERFDPLPDFTPDAPREDDVSLLAI</sequence>
<comment type="caution">
    <text evidence="1">The sequence shown here is derived from an EMBL/GenBank/DDBJ whole genome shotgun (WGS) entry which is preliminary data.</text>
</comment>
<dbReference type="AlphaFoldDB" id="A0A7W6C4K5"/>
<organism evidence="1 2">
    <name type="scientific">Novosphingobium fluoreni</name>
    <dbReference type="NCBI Taxonomy" id="1391222"/>
    <lineage>
        <taxon>Bacteria</taxon>
        <taxon>Pseudomonadati</taxon>
        <taxon>Pseudomonadota</taxon>
        <taxon>Alphaproteobacteria</taxon>
        <taxon>Sphingomonadales</taxon>
        <taxon>Sphingomonadaceae</taxon>
        <taxon>Novosphingobium</taxon>
    </lineage>
</organism>
<dbReference type="Proteomes" id="UP000561459">
    <property type="component" value="Unassembled WGS sequence"/>
</dbReference>
<dbReference type="RefSeq" id="WP_246388903.1">
    <property type="nucleotide sequence ID" value="NZ_JACIDY010000011.1"/>
</dbReference>
<dbReference type="EMBL" id="JACIDY010000011">
    <property type="protein sequence ID" value="MBB3941574.1"/>
    <property type="molecule type" value="Genomic_DNA"/>
</dbReference>
<evidence type="ECO:0008006" key="3">
    <source>
        <dbReference type="Google" id="ProtNLM"/>
    </source>
</evidence>
<evidence type="ECO:0000313" key="1">
    <source>
        <dbReference type="EMBL" id="MBB3941574.1"/>
    </source>
</evidence>